<accession>A0A2R6AIX9</accession>
<dbReference type="Proteomes" id="UP000240569">
    <property type="component" value="Unassembled WGS sequence"/>
</dbReference>
<evidence type="ECO:0000256" key="4">
    <source>
        <dbReference type="ARBA" id="ARBA00022857"/>
    </source>
</evidence>
<evidence type="ECO:0000256" key="7">
    <source>
        <dbReference type="ARBA" id="ARBA00023152"/>
    </source>
</evidence>
<feature type="binding site" evidence="10">
    <location>
        <position position="170"/>
    </location>
    <ligand>
        <name>NAD(+)</name>
        <dbReference type="ChEBI" id="CHEBI:57540"/>
    </ligand>
</feature>
<feature type="active site" description="Nucleophile" evidence="10 11">
    <location>
        <position position="142"/>
    </location>
</feature>
<dbReference type="EC" id="1.2.1.59" evidence="10 12"/>
<dbReference type="InterPro" id="IPR020831">
    <property type="entry name" value="GlycerAld/Erythrose_P_DH"/>
</dbReference>
<evidence type="ECO:0000256" key="8">
    <source>
        <dbReference type="ARBA" id="ARBA00048067"/>
    </source>
</evidence>
<feature type="binding site" evidence="10">
    <location>
        <position position="112"/>
    </location>
    <ligand>
        <name>NAD(+)</name>
        <dbReference type="ChEBI" id="CHEBI:57540"/>
    </ligand>
</feature>
<dbReference type="InterPro" id="IPR020829">
    <property type="entry name" value="GlycerAld_3-P_DH_cat"/>
</dbReference>
<dbReference type="Gene3D" id="3.30.360.10">
    <property type="entry name" value="Dihydrodipicolinate Reductase, domain 2"/>
    <property type="match status" value="1"/>
</dbReference>
<evidence type="ECO:0000256" key="9">
    <source>
        <dbReference type="ARBA" id="ARBA00048853"/>
    </source>
</evidence>
<feature type="binding site" evidence="10">
    <location>
        <begin position="13"/>
        <end position="14"/>
    </location>
    <ligand>
        <name>NAD(+)</name>
        <dbReference type="ChEBI" id="CHEBI:57540"/>
    </ligand>
</feature>
<dbReference type="GO" id="GO:0051287">
    <property type="term" value="F:NAD binding"/>
    <property type="evidence" value="ECO:0007669"/>
    <property type="project" value="UniProtKB-UniRule"/>
</dbReference>
<sequence length="339" mass="37174">MPKVRVGLVGYGTIGKRVVEAVNKQPDMQVVGVVKTKPDFFAQILLSKGFELYAASRESFESMSKAGLEVKGVLEELLTKCDVVVDCTPEGTGAKNKPLYERARVKAIFQGGEKRDVAEASFVAEVNYQEALDKTFVRVVSCNTTGLSRTLGRLNAEFEIKKVRATIIRRGADPVETKRGPINALIPNPPHIPSHHGPDVQTVIHDLPIVTSAVIAPTTLMHLHVVNVEFAQKVTKDGVIDALSRSKRIRFVDSSNGFDSTASIIEFARDLGRARGDVPEVVVWRDSLTVMDNELYYMQAVHQESIVVPENVDAIRAVTGLEREAARSISLTNKTLGLE</sequence>
<dbReference type="GO" id="GO:0008839">
    <property type="term" value="F:4-hydroxy-tetrahydrodipicolinate reductase"/>
    <property type="evidence" value="ECO:0007669"/>
    <property type="project" value="InterPro"/>
</dbReference>
<evidence type="ECO:0000256" key="10">
    <source>
        <dbReference type="HAMAP-Rule" id="MF_00559"/>
    </source>
</evidence>
<dbReference type="GO" id="GO:0004365">
    <property type="term" value="F:glyceraldehyde-3-phosphate dehydrogenase (NAD+) (phosphorylating) activity"/>
    <property type="evidence" value="ECO:0007669"/>
    <property type="project" value="UniProtKB-UniRule"/>
</dbReference>
<evidence type="ECO:0000256" key="2">
    <source>
        <dbReference type="ARBA" id="ARBA00007406"/>
    </source>
</evidence>
<feature type="binding site" evidence="10">
    <location>
        <position position="303"/>
    </location>
    <ligand>
        <name>NAD(+)</name>
        <dbReference type="ChEBI" id="CHEBI:57540"/>
    </ligand>
</feature>
<evidence type="ECO:0000256" key="5">
    <source>
        <dbReference type="ARBA" id="ARBA00023002"/>
    </source>
</evidence>
<comment type="catalytic activity">
    <reaction evidence="9 10 12">
        <text>D-glyceraldehyde 3-phosphate + phosphate + NAD(+) = (2R)-3-phospho-glyceroyl phosphate + NADH + H(+)</text>
        <dbReference type="Rhea" id="RHEA:10300"/>
        <dbReference type="ChEBI" id="CHEBI:15378"/>
        <dbReference type="ChEBI" id="CHEBI:43474"/>
        <dbReference type="ChEBI" id="CHEBI:57540"/>
        <dbReference type="ChEBI" id="CHEBI:57604"/>
        <dbReference type="ChEBI" id="CHEBI:57945"/>
        <dbReference type="ChEBI" id="CHEBI:59776"/>
        <dbReference type="EC" id="1.2.1.59"/>
    </reaction>
</comment>
<dbReference type="UniPathway" id="UPA00109">
    <property type="reaction ID" value="UER00184"/>
</dbReference>
<evidence type="ECO:0000313" key="14">
    <source>
        <dbReference type="EMBL" id="PSN86332.1"/>
    </source>
</evidence>
<evidence type="ECO:0000259" key="13">
    <source>
        <dbReference type="SMART" id="SM00846"/>
    </source>
</evidence>
<dbReference type="Pfam" id="PF01113">
    <property type="entry name" value="DapB_N"/>
    <property type="match status" value="1"/>
</dbReference>
<comment type="similarity">
    <text evidence="2 10 12">Belongs to the glyceraldehyde-3-phosphate dehydrogenase family.</text>
</comment>
<feature type="binding site" evidence="10">
    <location>
        <begin position="196"/>
        <end position="197"/>
    </location>
    <ligand>
        <name>D-glyceraldehyde 3-phosphate</name>
        <dbReference type="ChEBI" id="CHEBI:59776"/>
    </ligand>
</feature>
<dbReference type="CDD" id="cd02278">
    <property type="entry name" value="GAPDH_II_N"/>
    <property type="match status" value="1"/>
</dbReference>
<dbReference type="Gene3D" id="3.40.50.720">
    <property type="entry name" value="NAD(P)-binding Rossmann-like Domain"/>
    <property type="match status" value="1"/>
</dbReference>
<organism evidence="14 15">
    <name type="scientific">Candidatus Marsarchaeota G1 archaeon BE_D</name>
    <dbReference type="NCBI Taxonomy" id="1978156"/>
    <lineage>
        <taxon>Archaea</taxon>
        <taxon>Candidatus Marsarchaeota</taxon>
        <taxon>Candidatus Marsarchaeota group 1</taxon>
    </lineage>
</organism>
<evidence type="ECO:0000256" key="1">
    <source>
        <dbReference type="ARBA" id="ARBA00004869"/>
    </source>
</evidence>
<dbReference type="AlphaFoldDB" id="A0A2R6AIX9"/>
<dbReference type="SUPFAM" id="SSF55347">
    <property type="entry name" value="Glyceraldehyde-3-phosphate dehydrogenase-like, C-terminal domain"/>
    <property type="match status" value="1"/>
</dbReference>
<dbReference type="PIRSF" id="PIRSF000149">
    <property type="entry name" value="GAP_DH"/>
    <property type="match status" value="1"/>
</dbReference>
<evidence type="ECO:0000256" key="6">
    <source>
        <dbReference type="ARBA" id="ARBA00023027"/>
    </source>
</evidence>
<dbReference type="CDD" id="cd18127">
    <property type="entry name" value="GAPDH_II_C"/>
    <property type="match status" value="1"/>
</dbReference>
<evidence type="ECO:0000256" key="11">
    <source>
        <dbReference type="PIRSR" id="PIRSR000149-1"/>
    </source>
</evidence>
<keyword evidence="4 10" id="KW-0521">NADP</keyword>
<comment type="pathway">
    <text evidence="1 10 12">Carbohydrate degradation; glycolysis; pyruvate from D-glyceraldehyde 3-phosphate: step 1/5.</text>
</comment>
<keyword evidence="6 10" id="KW-0520">NAD</keyword>
<protein>
    <recommendedName>
        <fullName evidence="10 12">Glyceraldehyde-3-phosphate dehydrogenase</fullName>
        <shortName evidence="10">GAPDH</shortName>
        <ecNumber evidence="10 12">1.2.1.59</ecNumber>
    </recommendedName>
    <alternativeName>
        <fullName evidence="10">NAD(P)-dependent glyceraldehyde-3-phosphate dehydrogenase</fullName>
    </alternativeName>
</protein>
<dbReference type="GO" id="GO:0009089">
    <property type="term" value="P:lysine biosynthetic process via diaminopimelate"/>
    <property type="evidence" value="ECO:0007669"/>
    <property type="project" value="InterPro"/>
</dbReference>
<dbReference type="SUPFAM" id="SSF51735">
    <property type="entry name" value="NAD(P)-binding Rossmann-fold domains"/>
    <property type="match status" value="1"/>
</dbReference>
<evidence type="ECO:0000313" key="15">
    <source>
        <dbReference type="Proteomes" id="UP000240569"/>
    </source>
</evidence>
<feature type="domain" description="Glyceraldehyde 3-phosphate dehydrogenase NAD(P) binding" evidence="13">
    <location>
        <begin position="4"/>
        <end position="142"/>
    </location>
</feature>
<keyword evidence="7 10" id="KW-0324">Glycolysis</keyword>
<dbReference type="GO" id="GO:0005737">
    <property type="term" value="C:cytoplasm"/>
    <property type="evidence" value="ECO:0007669"/>
    <property type="project" value="UniProtKB-SubCell"/>
</dbReference>
<dbReference type="InterPro" id="IPR036291">
    <property type="entry name" value="NAD(P)-bd_dom_sf"/>
</dbReference>
<dbReference type="InterPro" id="IPR006436">
    <property type="entry name" value="Glyceraldehyde-3-P_DH_2_arc"/>
</dbReference>
<dbReference type="GO" id="GO:0047100">
    <property type="term" value="F:glyceraldehyde-3-phosphate dehydrogenase (NADP+) (phosphorylating) activity"/>
    <property type="evidence" value="ECO:0007669"/>
    <property type="project" value="RHEA"/>
</dbReference>
<comment type="catalytic activity">
    <reaction evidence="8 10 12">
        <text>D-glyceraldehyde 3-phosphate + phosphate + NADP(+) = (2R)-3-phospho-glyceroyl phosphate + NADPH + H(+)</text>
        <dbReference type="Rhea" id="RHEA:10296"/>
        <dbReference type="ChEBI" id="CHEBI:15378"/>
        <dbReference type="ChEBI" id="CHEBI:43474"/>
        <dbReference type="ChEBI" id="CHEBI:57604"/>
        <dbReference type="ChEBI" id="CHEBI:57783"/>
        <dbReference type="ChEBI" id="CHEBI:58349"/>
        <dbReference type="ChEBI" id="CHEBI:59776"/>
        <dbReference type="EC" id="1.2.1.59"/>
    </reaction>
</comment>
<proteinExistence type="inferred from homology"/>
<evidence type="ECO:0000256" key="12">
    <source>
        <dbReference type="RuleBase" id="RU003388"/>
    </source>
</evidence>
<dbReference type="GO" id="GO:0050661">
    <property type="term" value="F:NADP binding"/>
    <property type="evidence" value="ECO:0007669"/>
    <property type="project" value="UniProtKB-UniRule"/>
</dbReference>
<gene>
    <name evidence="10" type="primary">gap</name>
    <name evidence="14" type="ORF">B9Q02_02785</name>
</gene>
<evidence type="ECO:0000256" key="3">
    <source>
        <dbReference type="ARBA" id="ARBA00011881"/>
    </source>
</evidence>
<dbReference type="Pfam" id="PF02800">
    <property type="entry name" value="Gp_dh_C"/>
    <property type="match status" value="1"/>
</dbReference>
<dbReference type="SMART" id="SM00846">
    <property type="entry name" value="Gp_dh_N"/>
    <property type="match status" value="1"/>
</dbReference>
<feature type="binding site" evidence="10">
    <location>
        <begin position="141"/>
        <end position="143"/>
    </location>
    <ligand>
        <name>D-glyceraldehyde 3-phosphate</name>
        <dbReference type="ChEBI" id="CHEBI:59776"/>
    </ligand>
</feature>
<comment type="caution">
    <text evidence="14">The sequence shown here is derived from an EMBL/GenBank/DDBJ whole genome shotgun (WGS) entry which is preliminary data.</text>
</comment>
<dbReference type="GO" id="GO:0006096">
    <property type="term" value="P:glycolytic process"/>
    <property type="evidence" value="ECO:0007669"/>
    <property type="project" value="UniProtKB-UniRule"/>
</dbReference>
<dbReference type="NCBIfam" id="NF003251">
    <property type="entry name" value="PRK04207.1"/>
    <property type="match status" value="1"/>
</dbReference>
<reference evidence="14 15" key="1">
    <citation type="submission" date="2017-04" db="EMBL/GenBank/DDBJ databases">
        <title>Novel microbial lineages endemic to geothermal iron-oxide mats fill important gaps in the evolutionary history of Archaea.</title>
        <authorList>
            <person name="Jay Z.J."/>
            <person name="Beam J.P."/>
            <person name="Dlakic M."/>
            <person name="Rusch D.B."/>
            <person name="Kozubal M.A."/>
            <person name="Inskeep W.P."/>
        </authorList>
    </citation>
    <scope>NUCLEOTIDE SEQUENCE [LARGE SCALE GENOMIC DNA]</scope>
    <source>
        <strain evidence="14">BE_D</strain>
    </source>
</reference>
<dbReference type="InterPro" id="IPR020830">
    <property type="entry name" value="GlycerAld_3-P_DH_AS"/>
</dbReference>
<keyword evidence="5 10" id="KW-0560">Oxidoreductase</keyword>
<comment type="subcellular location">
    <subcellularLocation>
        <location evidence="10 12">Cytoplasm</location>
    </subcellularLocation>
</comment>
<dbReference type="NCBIfam" id="TIGR01546">
    <property type="entry name" value="GAPDH-II_archae"/>
    <property type="match status" value="1"/>
</dbReference>
<keyword evidence="10 12" id="KW-0963">Cytoplasm</keyword>
<comment type="subunit">
    <text evidence="3 10 12">Homotetramer.</text>
</comment>
<dbReference type="InterPro" id="IPR020828">
    <property type="entry name" value="GlycerAld_3-P_DH_NAD(P)-bd"/>
</dbReference>
<dbReference type="InterPro" id="IPR000846">
    <property type="entry name" value="DapB_N"/>
</dbReference>
<dbReference type="EMBL" id="NEXD01000008">
    <property type="protein sequence ID" value="PSN86332.1"/>
    <property type="molecule type" value="Genomic_DNA"/>
</dbReference>
<dbReference type="PROSITE" id="PS00071">
    <property type="entry name" value="GAPDH"/>
    <property type="match status" value="1"/>
</dbReference>
<dbReference type="HAMAP" id="MF_00559">
    <property type="entry name" value="G3P_dehdrog_arch"/>
    <property type="match status" value="1"/>
</dbReference>
<name>A0A2R6AIX9_9ARCH</name>